<keyword evidence="7" id="KW-0238">DNA-binding</keyword>
<keyword evidence="2" id="KW-0862">Zinc</keyword>
<keyword evidence="3" id="KW-0805">Transcription regulation</keyword>
<dbReference type="OrthoDB" id="4216928at2759"/>
<dbReference type="Proteomes" id="UP000243498">
    <property type="component" value="Unassembled WGS sequence"/>
</dbReference>
<keyword evidence="5" id="KW-0539">Nucleus</keyword>
<evidence type="ECO:0000313" key="8">
    <source>
        <dbReference type="Proteomes" id="UP000243498"/>
    </source>
</evidence>
<keyword evidence="4" id="KW-0804">Transcription</keyword>
<evidence type="ECO:0000256" key="4">
    <source>
        <dbReference type="ARBA" id="ARBA00023163"/>
    </source>
</evidence>
<sequence>MNPSLTALERSNPPSRRRSCAACIKAKRRCDFALPACLRCSQRTISCDYLGRAVRRNAHTLASTSTTAHTTSLPTEPDMSPAMLPCPITAAGLQFQQGVSDASIYDLDASCFGLVDYCCLSGYGMETQSSTTGLVGTNSALAAPTTRELHKEAVIAERLRFALDEIKKVPSLMISETQTPWCHPLLYKDGMPRSMQDAHASCALYLAKTPLNASIIRVNDLLSSPPPTTLLEILAHAQSLILYQAIRLFDGDIHARAAAERIMPEVEESAMCLLAHVRFDLGSPAGELPLYPVAPTRDFWNDWILQESARRTVLFCFFFLQAYRLVAGQKGLECDGRLGFCRSWTMSAHLWNAGTPVQFARAWRDKKHFVVTDAHFEEVLRDARADDVDRFGRMWISSLLGMEEAEGWFASKGGVLSSSSSH</sequence>
<dbReference type="EMBL" id="AZHC01000006">
    <property type="protein sequence ID" value="OAA47066.1"/>
    <property type="molecule type" value="Genomic_DNA"/>
</dbReference>
<feature type="domain" description="Zn(2)-C6 fungal-type" evidence="6">
    <location>
        <begin position="19"/>
        <end position="49"/>
    </location>
</feature>
<evidence type="ECO:0000256" key="3">
    <source>
        <dbReference type="ARBA" id="ARBA00023015"/>
    </source>
</evidence>
<dbReference type="PROSITE" id="PS50048">
    <property type="entry name" value="ZN2_CY6_FUNGAL_2"/>
    <property type="match status" value="1"/>
</dbReference>
<dbReference type="InterPro" id="IPR001138">
    <property type="entry name" value="Zn2Cys6_DnaBD"/>
</dbReference>
<comment type="caution">
    <text evidence="7">The sequence shown here is derived from an EMBL/GenBank/DDBJ whole genome shotgun (WGS) entry which is preliminary data.</text>
</comment>
<gene>
    <name evidence="7" type="ORF">NOR_02702</name>
</gene>
<evidence type="ECO:0000259" key="6">
    <source>
        <dbReference type="PROSITE" id="PS50048"/>
    </source>
</evidence>
<dbReference type="InterPro" id="IPR036864">
    <property type="entry name" value="Zn2-C6_fun-type_DNA-bd_sf"/>
</dbReference>
<dbReference type="Pfam" id="PF00172">
    <property type="entry name" value="Zn_clus"/>
    <property type="match status" value="1"/>
</dbReference>
<dbReference type="CDD" id="cd00067">
    <property type="entry name" value="GAL4"/>
    <property type="match status" value="1"/>
</dbReference>
<dbReference type="GO" id="GO:0008270">
    <property type="term" value="F:zinc ion binding"/>
    <property type="evidence" value="ECO:0007669"/>
    <property type="project" value="InterPro"/>
</dbReference>
<accession>A0A167GTE6</accession>
<dbReference type="AlphaFoldDB" id="A0A167GTE6"/>
<keyword evidence="8" id="KW-1185">Reference proteome</keyword>
<dbReference type="GO" id="GO:0000981">
    <property type="term" value="F:DNA-binding transcription factor activity, RNA polymerase II-specific"/>
    <property type="evidence" value="ECO:0007669"/>
    <property type="project" value="InterPro"/>
</dbReference>
<evidence type="ECO:0000256" key="1">
    <source>
        <dbReference type="ARBA" id="ARBA00022723"/>
    </source>
</evidence>
<dbReference type="GO" id="GO:0003677">
    <property type="term" value="F:DNA binding"/>
    <property type="evidence" value="ECO:0007669"/>
    <property type="project" value="UniProtKB-KW"/>
</dbReference>
<organism evidence="7 8">
    <name type="scientific">Metarhizium rileyi (strain RCEF 4871)</name>
    <name type="common">Nomuraea rileyi</name>
    <dbReference type="NCBI Taxonomy" id="1649241"/>
    <lineage>
        <taxon>Eukaryota</taxon>
        <taxon>Fungi</taxon>
        <taxon>Dikarya</taxon>
        <taxon>Ascomycota</taxon>
        <taxon>Pezizomycotina</taxon>
        <taxon>Sordariomycetes</taxon>
        <taxon>Hypocreomycetidae</taxon>
        <taxon>Hypocreales</taxon>
        <taxon>Clavicipitaceae</taxon>
        <taxon>Metarhizium</taxon>
    </lineage>
</organism>
<dbReference type="OMA" id="QDWILQE"/>
<keyword evidence="1" id="KW-0479">Metal-binding</keyword>
<dbReference type="SUPFAM" id="SSF57701">
    <property type="entry name" value="Zn2/Cys6 DNA-binding domain"/>
    <property type="match status" value="1"/>
</dbReference>
<reference evidence="7 8" key="1">
    <citation type="journal article" date="2016" name="Genome Biol. Evol.">
        <title>Divergent and convergent evolution of fungal pathogenicity.</title>
        <authorList>
            <person name="Shang Y."/>
            <person name="Xiao G."/>
            <person name="Zheng P."/>
            <person name="Cen K."/>
            <person name="Zhan S."/>
            <person name="Wang C."/>
        </authorList>
    </citation>
    <scope>NUCLEOTIDE SEQUENCE [LARGE SCALE GENOMIC DNA]</scope>
    <source>
        <strain evidence="7 8">RCEF 4871</strain>
    </source>
</reference>
<dbReference type="Gene3D" id="4.10.240.10">
    <property type="entry name" value="Zn(2)-C6 fungal-type DNA-binding domain"/>
    <property type="match status" value="1"/>
</dbReference>
<dbReference type="STRING" id="1081105.A0A167GTE6"/>
<evidence type="ECO:0000256" key="2">
    <source>
        <dbReference type="ARBA" id="ARBA00022833"/>
    </source>
</evidence>
<name>A0A167GTE6_METRR</name>
<dbReference type="PANTHER" id="PTHR47660">
    <property type="entry name" value="TRANSCRIPTION FACTOR WITH C2H2 AND ZN(2)-CYS(6) DNA BINDING DOMAIN (EUROFUNG)-RELATED-RELATED"/>
    <property type="match status" value="1"/>
</dbReference>
<evidence type="ECO:0000256" key="5">
    <source>
        <dbReference type="ARBA" id="ARBA00023242"/>
    </source>
</evidence>
<dbReference type="SMART" id="SM00066">
    <property type="entry name" value="GAL4"/>
    <property type="match status" value="1"/>
</dbReference>
<proteinExistence type="predicted"/>
<protein>
    <submittedName>
        <fullName evidence="7">Zn(2)-C6 fungal-type DNA-binding domain protein</fullName>
    </submittedName>
</protein>
<evidence type="ECO:0000313" key="7">
    <source>
        <dbReference type="EMBL" id="OAA47066.1"/>
    </source>
</evidence>